<evidence type="ECO:0008006" key="3">
    <source>
        <dbReference type="Google" id="ProtNLM"/>
    </source>
</evidence>
<proteinExistence type="predicted"/>
<dbReference type="InterPro" id="IPR036388">
    <property type="entry name" value="WH-like_DNA-bd_sf"/>
</dbReference>
<sequence>MNTSKAALAFQRKLFLAWLISQQEHSLPSLQKATGMPRRTLQDTLKTLSDIGIDCEFVQSSGERNNQGHYLIRDWGPIDPEWVSRRAEQIATALEIPPQS</sequence>
<dbReference type="Proteomes" id="UP000629025">
    <property type="component" value="Unassembled WGS sequence"/>
</dbReference>
<dbReference type="RefSeq" id="WP_188749239.1">
    <property type="nucleotide sequence ID" value="NZ_BMIJ01000005.1"/>
</dbReference>
<comment type="caution">
    <text evidence="1">The sequence shown here is derived from an EMBL/GenBank/DDBJ whole genome shotgun (WGS) entry which is preliminary data.</text>
</comment>
<evidence type="ECO:0000313" key="1">
    <source>
        <dbReference type="EMBL" id="GGB99651.1"/>
    </source>
</evidence>
<organism evidence="1 2">
    <name type="scientific">Marinobacterium zhoushanense</name>
    <dbReference type="NCBI Taxonomy" id="1679163"/>
    <lineage>
        <taxon>Bacteria</taxon>
        <taxon>Pseudomonadati</taxon>
        <taxon>Pseudomonadota</taxon>
        <taxon>Gammaproteobacteria</taxon>
        <taxon>Oceanospirillales</taxon>
        <taxon>Oceanospirillaceae</taxon>
        <taxon>Marinobacterium</taxon>
    </lineage>
</organism>
<dbReference type="Gene3D" id="1.10.10.10">
    <property type="entry name" value="Winged helix-like DNA-binding domain superfamily/Winged helix DNA-binding domain"/>
    <property type="match status" value="1"/>
</dbReference>
<keyword evidence="2" id="KW-1185">Reference proteome</keyword>
<dbReference type="InterPro" id="IPR017162">
    <property type="entry name" value="UCP037266"/>
</dbReference>
<reference evidence="2" key="1">
    <citation type="journal article" date="2019" name="Int. J. Syst. Evol. Microbiol.">
        <title>The Global Catalogue of Microorganisms (GCM) 10K type strain sequencing project: providing services to taxonomists for standard genome sequencing and annotation.</title>
        <authorList>
            <consortium name="The Broad Institute Genomics Platform"/>
            <consortium name="The Broad Institute Genome Sequencing Center for Infectious Disease"/>
            <person name="Wu L."/>
            <person name="Ma J."/>
        </authorList>
    </citation>
    <scope>NUCLEOTIDE SEQUENCE [LARGE SCALE GENOMIC DNA]</scope>
    <source>
        <strain evidence="2">CGMCC 1.15341</strain>
    </source>
</reference>
<protein>
    <recommendedName>
        <fullName evidence="3">Helix-turn-helix domain-containing protein</fullName>
    </recommendedName>
</protein>
<accession>A0ABQ1KL97</accession>
<gene>
    <name evidence="1" type="ORF">GCM10011352_27310</name>
</gene>
<dbReference type="Pfam" id="PF09904">
    <property type="entry name" value="HTH_43"/>
    <property type="match status" value="1"/>
</dbReference>
<dbReference type="PIRSF" id="PIRSF037266">
    <property type="entry name" value="UCP037266"/>
    <property type="match status" value="1"/>
</dbReference>
<dbReference type="EMBL" id="BMIJ01000005">
    <property type="protein sequence ID" value="GGB99651.1"/>
    <property type="molecule type" value="Genomic_DNA"/>
</dbReference>
<evidence type="ECO:0000313" key="2">
    <source>
        <dbReference type="Proteomes" id="UP000629025"/>
    </source>
</evidence>
<name>A0ABQ1KL97_9GAMM</name>